<protein>
    <submittedName>
        <fullName evidence="9">tRNA glutamyl-Q(34) synthetase GluQRS</fullName>
        <ecNumber evidence="9">6.1.1.-</ecNumber>
    </submittedName>
</protein>
<dbReference type="PROSITE" id="PS00178">
    <property type="entry name" value="AA_TRNA_LIGASE_I"/>
    <property type="match status" value="1"/>
</dbReference>
<dbReference type="SUPFAM" id="SSF52374">
    <property type="entry name" value="Nucleotidylyl transferase"/>
    <property type="match status" value="1"/>
</dbReference>
<dbReference type="GO" id="GO:0005524">
    <property type="term" value="F:ATP binding"/>
    <property type="evidence" value="ECO:0007669"/>
    <property type="project" value="UniProtKB-KW"/>
</dbReference>
<keyword evidence="3 7" id="KW-0547">Nucleotide-binding</keyword>
<organism evidence="9 10">
    <name type="scientific">Schaalia georgiae</name>
    <dbReference type="NCBI Taxonomy" id="52768"/>
    <lineage>
        <taxon>Bacteria</taxon>
        <taxon>Bacillati</taxon>
        <taxon>Actinomycetota</taxon>
        <taxon>Actinomycetes</taxon>
        <taxon>Actinomycetales</taxon>
        <taxon>Actinomycetaceae</taxon>
        <taxon>Schaalia</taxon>
    </lineage>
</organism>
<dbReference type="Gene3D" id="3.40.50.620">
    <property type="entry name" value="HUPs"/>
    <property type="match status" value="1"/>
</dbReference>
<evidence type="ECO:0000256" key="5">
    <source>
        <dbReference type="ARBA" id="ARBA00022840"/>
    </source>
</evidence>
<dbReference type="GO" id="GO:0004818">
    <property type="term" value="F:glutamate-tRNA ligase activity"/>
    <property type="evidence" value="ECO:0007669"/>
    <property type="project" value="TreeGrafter"/>
</dbReference>
<dbReference type="PRINTS" id="PR00987">
    <property type="entry name" value="TRNASYNTHGLU"/>
</dbReference>
<dbReference type="GO" id="GO:0006424">
    <property type="term" value="P:glutamyl-tRNA aminoacylation"/>
    <property type="evidence" value="ECO:0007669"/>
    <property type="project" value="InterPro"/>
</dbReference>
<dbReference type="Proteomes" id="UP000718630">
    <property type="component" value="Unassembled WGS sequence"/>
</dbReference>
<dbReference type="InterPro" id="IPR049940">
    <property type="entry name" value="GluQ/Sye"/>
</dbReference>
<evidence type="ECO:0000313" key="10">
    <source>
        <dbReference type="Proteomes" id="UP000718630"/>
    </source>
</evidence>
<evidence type="ECO:0000259" key="8">
    <source>
        <dbReference type="Pfam" id="PF00749"/>
    </source>
</evidence>
<dbReference type="NCBIfam" id="NF004315">
    <property type="entry name" value="PRK05710.1-4"/>
    <property type="match status" value="1"/>
</dbReference>
<feature type="domain" description="Glutamyl/glutaminyl-tRNA synthetase class Ib catalytic" evidence="8">
    <location>
        <begin position="7"/>
        <end position="249"/>
    </location>
</feature>
<sequence length="309" mass="32748">MTTPAGRFAPSPTGDLHLGNLRTAILAWAAARLSGRRFVMRIEDIDRERAGSAQRQLDDLEAIGVDWDGEPLIQSQRAHAHRAALEELASRGLVFECYCSRRDIREAASAPHVPPGHYPGTCARLSGAERASRREALAALGRAPALRLAAPRAQWTVTDALHGQYTGPVDQFVVRRADGVPAYNLASVVDDAFQGVDQVVRGDDLLAQAPGQAQLASLLGLAQPTYAHVPLAVSESGARLAKRDGAVTLADLADLGWGPADVVGLIGESLGVRGARRAADIADALGDRGLEGIPAHPWVVVPPTGRRPH</sequence>
<proteinExistence type="inferred from homology"/>
<name>A0A929QXV8_9ACTO</name>
<dbReference type="InterPro" id="IPR022380">
    <property type="entry name" value="Glu-Q_tRNA(Asp)_Synthase"/>
</dbReference>
<evidence type="ECO:0000256" key="7">
    <source>
        <dbReference type="RuleBase" id="RU363037"/>
    </source>
</evidence>
<evidence type="ECO:0000256" key="1">
    <source>
        <dbReference type="ARBA" id="ARBA00022598"/>
    </source>
</evidence>
<evidence type="ECO:0000256" key="3">
    <source>
        <dbReference type="ARBA" id="ARBA00022741"/>
    </source>
</evidence>
<dbReference type="AlphaFoldDB" id="A0A929QXV8"/>
<keyword evidence="5 7" id="KW-0067">ATP-binding</keyword>
<evidence type="ECO:0000256" key="2">
    <source>
        <dbReference type="ARBA" id="ARBA00022723"/>
    </source>
</evidence>
<dbReference type="Pfam" id="PF00749">
    <property type="entry name" value="tRNA-synt_1c"/>
    <property type="match status" value="1"/>
</dbReference>
<comment type="caution">
    <text evidence="9">The sequence shown here is derived from an EMBL/GenBank/DDBJ whole genome shotgun (WGS) entry which is preliminary data.</text>
</comment>
<reference evidence="9" key="1">
    <citation type="submission" date="2020-04" db="EMBL/GenBank/DDBJ databases">
        <title>Deep metagenomics examines the oral microbiome during advanced dental caries in children, revealing novel taxa and co-occurrences with host molecules.</title>
        <authorList>
            <person name="Baker J.L."/>
            <person name="Morton J.T."/>
            <person name="Dinis M."/>
            <person name="Alvarez R."/>
            <person name="Tran N.C."/>
            <person name="Knight R."/>
            <person name="Edlund A."/>
        </authorList>
    </citation>
    <scope>NUCLEOTIDE SEQUENCE</scope>
    <source>
        <strain evidence="9">JCVI_32_bin.64</strain>
    </source>
</reference>
<dbReference type="EC" id="6.1.1.-" evidence="9"/>
<dbReference type="PANTHER" id="PTHR43311">
    <property type="entry name" value="GLUTAMATE--TRNA LIGASE"/>
    <property type="match status" value="1"/>
</dbReference>
<dbReference type="NCBIfam" id="TIGR03838">
    <property type="entry name" value="queuosine_YadB"/>
    <property type="match status" value="1"/>
</dbReference>
<keyword evidence="7" id="KW-0648">Protein biosynthesis</keyword>
<dbReference type="InterPro" id="IPR020058">
    <property type="entry name" value="Glu/Gln-tRNA-synth_Ib_cat-dom"/>
</dbReference>
<dbReference type="GO" id="GO:0008270">
    <property type="term" value="F:zinc ion binding"/>
    <property type="evidence" value="ECO:0007669"/>
    <property type="project" value="InterPro"/>
</dbReference>
<dbReference type="InterPro" id="IPR001412">
    <property type="entry name" value="aa-tRNA-synth_I_CS"/>
</dbReference>
<dbReference type="InterPro" id="IPR000924">
    <property type="entry name" value="Glu/Gln-tRNA-synth"/>
</dbReference>
<comment type="similarity">
    <text evidence="7">Belongs to the class-I aminoacyl-tRNA synthetase family.</text>
</comment>
<keyword evidence="6 7" id="KW-0030">Aminoacyl-tRNA synthetase</keyword>
<dbReference type="GO" id="GO:0006400">
    <property type="term" value="P:tRNA modification"/>
    <property type="evidence" value="ECO:0007669"/>
    <property type="project" value="InterPro"/>
</dbReference>
<dbReference type="PANTHER" id="PTHR43311:SF1">
    <property type="entry name" value="GLUTAMYL-Q TRNA(ASP) SYNTHETASE"/>
    <property type="match status" value="1"/>
</dbReference>
<evidence type="ECO:0000313" key="9">
    <source>
        <dbReference type="EMBL" id="MBF0939350.1"/>
    </source>
</evidence>
<dbReference type="InterPro" id="IPR014729">
    <property type="entry name" value="Rossmann-like_a/b/a_fold"/>
</dbReference>
<dbReference type="GO" id="GO:0005829">
    <property type="term" value="C:cytosol"/>
    <property type="evidence" value="ECO:0007669"/>
    <property type="project" value="TreeGrafter"/>
</dbReference>
<keyword evidence="2" id="KW-0479">Metal-binding</keyword>
<accession>A0A929QXV8</accession>
<gene>
    <name evidence="9" type="primary">gluQRS</name>
    <name evidence="9" type="ORF">HXK03_00535</name>
</gene>
<keyword evidence="1 7" id="KW-0436">Ligase</keyword>
<keyword evidence="4" id="KW-0862">Zinc</keyword>
<evidence type="ECO:0000256" key="6">
    <source>
        <dbReference type="ARBA" id="ARBA00023146"/>
    </source>
</evidence>
<dbReference type="EMBL" id="JABZFZ010000011">
    <property type="protein sequence ID" value="MBF0939350.1"/>
    <property type="molecule type" value="Genomic_DNA"/>
</dbReference>
<evidence type="ECO:0000256" key="4">
    <source>
        <dbReference type="ARBA" id="ARBA00022833"/>
    </source>
</evidence>